<name>A0A6A4BXD0_9STRA</name>
<dbReference type="InterPro" id="IPR043502">
    <property type="entry name" value="DNA/RNA_pol_sf"/>
</dbReference>
<reference evidence="1 2" key="1">
    <citation type="submission" date="2018-08" db="EMBL/GenBank/DDBJ databases">
        <title>Genomic investigation of the strawberry pathogen Phytophthora fragariae indicates pathogenicity is determined by transcriptional variation in three key races.</title>
        <authorList>
            <person name="Adams T.M."/>
            <person name="Armitage A.D."/>
            <person name="Sobczyk M.K."/>
            <person name="Bates H.J."/>
            <person name="Dunwell J.M."/>
            <person name="Nellist C.F."/>
            <person name="Harrison R.J."/>
        </authorList>
    </citation>
    <scope>NUCLEOTIDE SEQUENCE [LARGE SCALE GENOMIC DNA]</scope>
    <source>
        <strain evidence="1 2">SCRP333</strain>
    </source>
</reference>
<proteinExistence type="predicted"/>
<gene>
    <name evidence="1" type="ORF">PR003_g28022</name>
</gene>
<dbReference type="SUPFAM" id="SSF56672">
    <property type="entry name" value="DNA/RNA polymerases"/>
    <property type="match status" value="1"/>
</dbReference>
<dbReference type="PANTHER" id="PTHR33050:SF7">
    <property type="entry name" value="RIBONUCLEASE H"/>
    <property type="match status" value="1"/>
</dbReference>
<organism evidence="1 2">
    <name type="scientific">Phytophthora rubi</name>
    <dbReference type="NCBI Taxonomy" id="129364"/>
    <lineage>
        <taxon>Eukaryota</taxon>
        <taxon>Sar</taxon>
        <taxon>Stramenopiles</taxon>
        <taxon>Oomycota</taxon>
        <taxon>Peronosporomycetes</taxon>
        <taxon>Peronosporales</taxon>
        <taxon>Peronosporaceae</taxon>
        <taxon>Phytophthora</taxon>
    </lineage>
</organism>
<dbReference type="EMBL" id="QXFT01004108">
    <property type="protein sequence ID" value="KAE9280210.1"/>
    <property type="molecule type" value="Genomic_DNA"/>
</dbReference>
<protein>
    <submittedName>
        <fullName evidence="1">Uncharacterized protein</fullName>
    </submittedName>
</protein>
<feature type="non-terminal residue" evidence="1">
    <location>
        <position position="559"/>
    </location>
</feature>
<evidence type="ECO:0000313" key="2">
    <source>
        <dbReference type="Proteomes" id="UP000434957"/>
    </source>
</evidence>
<dbReference type="InterPro" id="IPR052055">
    <property type="entry name" value="Hepadnavirus_pol/RT"/>
</dbReference>
<keyword evidence="2" id="KW-1185">Reference proteome</keyword>
<dbReference type="Proteomes" id="UP000434957">
    <property type="component" value="Unassembled WGS sequence"/>
</dbReference>
<dbReference type="PANTHER" id="PTHR33050">
    <property type="entry name" value="REVERSE TRANSCRIPTASE DOMAIN-CONTAINING PROTEIN"/>
    <property type="match status" value="1"/>
</dbReference>
<comment type="caution">
    <text evidence="1">The sequence shown here is derived from an EMBL/GenBank/DDBJ whole genome shotgun (WGS) entry which is preliminary data.</text>
</comment>
<dbReference type="AlphaFoldDB" id="A0A6A4BXD0"/>
<accession>A0A6A4BXD0</accession>
<evidence type="ECO:0000313" key="1">
    <source>
        <dbReference type="EMBL" id="KAE9280210.1"/>
    </source>
</evidence>
<sequence length="559" mass="62393">MTRQESLGDHIRMSEASLVSTLTLRARMLQLHRDKGAAQISKALLSIGIQPPDVYPTSHIVEGKVVHLIDRNKQAAFSEFLRRSRMKLPDFVRLVRGETTSDPRPNKALEIPDHLPGWSSYPHRARWEAIVRTGVIPTWTTQFPSQQHPPPNHGSLQEALDCVVKNLRQGQDKGQYLVLDIGLLTDLTNVTCSPFGAAQKGNAPLSESARTIHDLSFPEGSSVNDLTADSLAIDVSYDGAAALANRILEVQAQFPQLVKMLSGDVAGAFRNIPIHADHVGRFSGVIRELGILVIDLSCPFGWSDSPRQYWIAGNAIKHIYGVSAPTWPRQPRCASRNFDSKAWCDDHNCIEPDVGSRLADANVALRRTMAAVLGPEAINEDKFTGWFHRGRALGLIWDLPSATLSMPKEKIAKAEVRIDLMASQGYTTRSQLRKLLGSLRHVVTCVRPAMPFFQSLADLARIPSRSWRIRVSKSALDDLRWFKIILSIGQFNSVPLTRFTATKPIDHHVYMDASDFGVCALYPMRHEYLQVQFTADERTEIEAFNRRGSSNYGINVREL</sequence>